<reference evidence="3 4" key="2">
    <citation type="submission" date="2018-11" db="EMBL/GenBank/DDBJ databases">
        <authorList>
            <consortium name="Pathogen Informatics"/>
        </authorList>
    </citation>
    <scope>NUCLEOTIDE SEQUENCE [LARGE SCALE GENOMIC DNA]</scope>
</reference>
<dbReference type="AlphaFoldDB" id="A0A0R3SBY6"/>
<evidence type="ECO:0000259" key="2">
    <source>
        <dbReference type="PROSITE" id="PS50888"/>
    </source>
</evidence>
<evidence type="ECO:0000313" key="5">
    <source>
        <dbReference type="WBParaSite" id="HDID_0000203701-mRNA-1"/>
    </source>
</evidence>
<dbReference type="Pfam" id="PF19003">
    <property type="entry name" value="DUF5732"/>
    <property type="match status" value="1"/>
</dbReference>
<accession>A0A0R3SBY6</accession>
<proteinExistence type="predicted"/>
<dbReference type="PROSITE" id="PS50888">
    <property type="entry name" value="BHLH"/>
    <property type="match status" value="1"/>
</dbReference>
<feature type="compositionally biased region" description="Low complexity" evidence="1">
    <location>
        <begin position="215"/>
        <end position="241"/>
    </location>
</feature>
<feature type="domain" description="BHLH" evidence="2">
    <location>
        <begin position="76"/>
        <end position="130"/>
    </location>
</feature>
<dbReference type="Proteomes" id="UP000274504">
    <property type="component" value="Unassembled WGS sequence"/>
</dbReference>
<dbReference type="EMBL" id="UYSG01000448">
    <property type="protein sequence ID" value="VDL19499.1"/>
    <property type="molecule type" value="Genomic_DNA"/>
</dbReference>
<dbReference type="OrthoDB" id="6311184at2759"/>
<evidence type="ECO:0000256" key="1">
    <source>
        <dbReference type="SAM" id="MobiDB-lite"/>
    </source>
</evidence>
<protein>
    <submittedName>
        <fullName evidence="5">BHLH domain-containing protein</fullName>
    </submittedName>
</protein>
<dbReference type="Gene3D" id="4.10.280.10">
    <property type="entry name" value="Helix-loop-helix DNA-binding domain"/>
    <property type="match status" value="1"/>
</dbReference>
<feature type="region of interest" description="Disordered" evidence="1">
    <location>
        <begin position="171"/>
        <end position="258"/>
    </location>
</feature>
<gene>
    <name evidence="3" type="ORF">HDID_LOCUS2038</name>
</gene>
<sequence length="258" mass="29050">MCSSHRLPLFPTNIDQQILPGSTQDQNIKYPVSAFPIMCTAIPTNGQQLIFHHVVPSGTISAVQRMPTQLSERERNRKDKKKYLERRRRAKINSKIKTTYDFVFKMAGEKIRKTEMCEMLSDSLTVIKSLYKNAMEDPILKARVLPPGLLSSESKRINDRIQDAAFSPLREEEMENLSPASNKSPLSPVRVNPSFIQATSTPAERSGRKRESADSGLEQSQSSASSTIPNSSSSSQQSASSKRSRITPHLQIWRPYQE</sequence>
<feature type="compositionally biased region" description="Polar residues" evidence="1">
    <location>
        <begin position="194"/>
        <end position="203"/>
    </location>
</feature>
<name>A0A0R3SBY6_HYMDI</name>
<dbReference type="SUPFAM" id="SSF47459">
    <property type="entry name" value="HLH, helix-loop-helix DNA-binding domain"/>
    <property type="match status" value="1"/>
</dbReference>
<reference evidence="5" key="1">
    <citation type="submission" date="2017-02" db="UniProtKB">
        <authorList>
            <consortium name="WormBaseParasite"/>
        </authorList>
    </citation>
    <scope>IDENTIFICATION</scope>
</reference>
<dbReference type="GO" id="GO:0046983">
    <property type="term" value="F:protein dimerization activity"/>
    <property type="evidence" value="ECO:0007669"/>
    <property type="project" value="InterPro"/>
</dbReference>
<evidence type="ECO:0000313" key="3">
    <source>
        <dbReference type="EMBL" id="VDL19499.1"/>
    </source>
</evidence>
<evidence type="ECO:0000313" key="4">
    <source>
        <dbReference type="Proteomes" id="UP000274504"/>
    </source>
</evidence>
<dbReference type="InterPro" id="IPR043790">
    <property type="entry name" value="DUF5732"/>
</dbReference>
<organism evidence="5">
    <name type="scientific">Hymenolepis diminuta</name>
    <name type="common">Rat tapeworm</name>
    <dbReference type="NCBI Taxonomy" id="6216"/>
    <lineage>
        <taxon>Eukaryota</taxon>
        <taxon>Metazoa</taxon>
        <taxon>Spiralia</taxon>
        <taxon>Lophotrochozoa</taxon>
        <taxon>Platyhelminthes</taxon>
        <taxon>Cestoda</taxon>
        <taxon>Eucestoda</taxon>
        <taxon>Cyclophyllidea</taxon>
        <taxon>Hymenolepididae</taxon>
        <taxon>Hymenolepis</taxon>
    </lineage>
</organism>
<dbReference type="InterPro" id="IPR011598">
    <property type="entry name" value="bHLH_dom"/>
</dbReference>
<dbReference type="InterPro" id="IPR036638">
    <property type="entry name" value="HLH_DNA-bd_sf"/>
</dbReference>
<dbReference type="WBParaSite" id="HDID_0000203701-mRNA-1">
    <property type="protein sequence ID" value="HDID_0000203701-mRNA-1"/>
    <property type="gene ID" value="HDID_0000203701"/>
</dbReference>